<dbReference type="GeneID" id="25251887"/>
<feature type="compositionally biased region" description="Basic residues" evidence="1">
    <location>
        <begin position="756"/>
        <end position="770"/>
    </location>
</feature>
<dbReference type="RefSeq" id="XP_013233902.1">
    <property type="nucleotide sequence ID" value="XM_013378448.1"/>
</dbReference>
<dbReference type="Gene3D" id="3.40.50.150">
    <property type="entry name" value="Vaccinia Virus protein VP39"/>
    <property type="match status" value="1"/>
</dbReference>
<sequence length="853" mass="93503">MSAFPLHTAAAVGYAGLSVQAEGPAAVWELSTHASTHDSRPGDDEGISFPLSQPDPPRKQNYATSASVQRRRRSAACCSAPYVASGQQQMLHSPHSAPSGSARRRQHTPTFEARPPTPPHAGFGFKDEKPTAEESEKAARDLAEAALASASALAADAHAVDPAYTAKPTAFLYRGHTAQIATSTAGMYGEMIESFIKQVVAYAKQYGADQFSVFCDLGSGRGAPSAIAAYEHDWLACLGIEKCPQAFGLSLETQRCLLLREASDRLRQISGSGGEAAAAAAAAENKQQVSKEHLQELFQSRPARAVAFSHDDLSAFVDLEGVTHAYSFDAAMEGPLINYITHMFMQTETWWFYLSFRNDLITRFDLKGAEIKHQISSNMWVSSEGRTAYVYVKTDWQERQKLHRKWLRQRILAPQLHQQAKKQQLLRHVSIQQQLVLQQLQREEEPVAAAAKAAAAAGEPTQKTPRSSRRSSMSSAMDAARCRSSSRRRQSTAGEALQQQQQQQDMVLFHLAARRQQLHVLEHLEPGQSIWENLWGQHNQSETDADNIDDKALLEQLHAFRSTHFRLSKWHQPLTVQGLLLAALLPFEGQNQWLQLQQQLLQPASRVLTRAQRLLLLGYDENQRKEEETQRDRWLEQLAASTGPQETVALRSNIHKRLTIQRTEDMSLFAFLPPEANSSAAANGDAALPDGASLRLGFRHSLKELQEKQSPLRSPRGRASSSPMASREPSPVGHSAMSPRTPLAAETPTQQQLLRQHCRSPVRQAPRRRVSSQSASPVSSRRRCSVVTASAALAAADAAAAATPSKPKGGALAAAGTPNTRRAVLKAEEELRDLAFGASGTPSDAQPVSQHAA</sequence>
<dbReference type="OMA" id="VTHAYSF"/>
<evidence type="ECO:0000256" key="1">
    <source>
        <dbReference type="SAM" id="MobiDB-lite"/>
    </source>
</evidence>
<feature type="region of interest" description="Disordered" evidence="1">
    <location>
        <begin position="451"/>
        <end position="499"/>
    </location>
</feature>
<feature type="compositionally biased region" description="Basic and acidic residues" evidence="1">
    <location>
        <begin position="125"/>
        <end position="137"/>
    </location>
</feature>
<accession>U6KY98</accession>
<reference evidence="2" key="2">
    <citation type="submission" date="2013-10" db="EMBL/GenBank/DDBJ databases">
        <authorList>
            <person name="Aslett M."/>
        </authorList>
    </citation>
    <scope>NUCLEOTIDE SEQUENCE [LARGE SCALE GENOMIC DNA]</scope>
    <source>
        <strain evidence="2">Houghton</strain>
    </source>
</reference>
<keyword evidence="3" id="KW-1185">Reference proteome</keyword>
<evidence type="ECO:0000313" key="3">
    <source>
        <dbReference type="Proteomes" id="UP000030747"/>
    </source>
</evidence>
<feature type="compositionally biased region" description="Polar residues" evidence="1">
    <location>
        <begin position="85"/>
        <end position="99"/>
    </location>
</feature>
<dbReference type="AlphaFoldDB" id="U6KY98"/>
<dbReference type="VEuPathDB" id="ToxoDB:ETH_00013615"/>
<protein>
    <submittedName>
        <fullName evidence="2">Uncharacterized protein</fullName>
    </submittedName>
</protein>
<feature type="region of interest" description="Disordered" evidence="1">
    <location>
        <begin position="84"/>
        <end position="137"/>
    </location>
</feature>
<dbReference type="InterPro" id="IPR029063">
    <property type="entry name" value="SAM-dependent_MTases_sf"/>
</dbReference>
<proteinExistence type="predicted"/>
<organism evidence="2 3">
    <name type="scientific">Eimeria tenella</name>
    <name type="common">Coccidian parasite</name>
    <dbReference type="NCBI Taxonomy" id="5802"/>
    <lineage>
        <taxon>Eukaryota</taxon>
        <taxon>Sar</taxon>
        <taxon>Alveolata</taxon>
        <taxon>Apicomplexa</taxon>
        <taxon>Conoidasida</taxon>
        <taxon>Coccidia</taxon>
        <taxon>Eucoccidiorida</taxon>
        <taxon>Eimeriorina</taxon>
        <taxon>Eimeriidae</taxon>
        <taxon>Eimeria</taxon>
    </lineage>
</organism>
<dbReference type="VEuPathDB" id="ToxoDB:ETH2_1553800"/>
<dbReference type="OrthoDB" id="443402at2759"/>
<feature type="compositionally biased region" description="Low complexity" evidence="1">
    <location>
        <begin position="771"/>
        <end position="802"/>
    </location>
</feature>
<dbReference type="Proteomes" id="UP000030747">
    <property type="component" value="Unassembled WGS sequence"/>
</dbReference>
<reference evidence="2" key="1">
    <citation type="submission" date="2013-10" db="EMBL/GenBank/DDBJ databases">
        <title>Genomic analysis of the causative agents of coccidiosis in chickens.</title>
        <authorList>
            <person name="Reid A.J."/>
            <person name="Blake D."/>
            <person name="Billington K."/>
            <person name="Browne H."/>
            <person name="Dunn M."/>
            <person name="Hung S."/>
            <person name="Kawahara F."/>
            <person name="Miranda-Saavedra D."/>
            <person name="Mourier T."/>
            <person name="Nagra H."/>
            <person name="Otto T.D."/>
            <person name="Rawlings N."/>
            <person name="Sanchez A."/>
            <person name="Sanders M."/>
            <person name="Subramaniam C."/>
            <person name="Tay Y."/>
            <person name="Dear P."/>
            <person name="Doerig C."/>
            <person name="Gruber A."/>
            <person name="Parkinson J."/>
            <person name="Shirley M."/>
            <person name="Wan K.L."/>
            <person name="Berriman M."/>
            <person name="Tomley F."/>
            <person name="Pain A."/>
        </authorList>
    </citation>
    <scope>NUCLEOTIDE SEQUENCE [LARGE SCALE GENOMIC DNA]</scope>
    <source>
        <strain evidence="2">Houghton</strain>
    </source>
</reference>
<name>U6KY98_EIMTE</name>
<feature type="compositionally biased region" description="Low complexity" evidence="1">
    <location>
        <begin position="470"/>
        <end position="483"/>
    </location>
</feature>
<gene>
    <name evidence="2" type="ORF">ETH_00013615</name>
</gene>
<dbReference type="EMBL" id="HG675754">
    <property type="protein sequence ID" value="CDJ43152.1"/>
    <property type="molecule type" value="Genomic_DNA"/>
</dbReference>
<feature type="region of interest" description="Disordered" evidence="1">
    <location>
        <begin position="30"/>
        <end position="70"/>
    </location>
</feature>
<feature type="region of interest" description="Disordered" evidence="1">
    <location>
        <begin position="705"/>
        <end position="819"/>
    </location>
</feature>
<evidence type="ECO:0000313" key="2">
    <source>
        <dbReference type="EMBL" id="CDJ43152.1"/>
    </source>
</evidence>